<organism evidence="1 2">
    <name type="scientific">Daphnia magna</name>
    <dbReference type="NCBI Taxonomy" id="35525"/>
    <lineage>
        <taxon>Eukaryota</taxon>
        <taxon>Metazoa</taxon>
        <taxon>Ecdysozoa</taxon>
        <taxon>Arthropoda</taxon>
        <taxon>Crustacea</taxon>
        <taxon>Branchiopoda</taxon>
        <taxon>Diplostraca</taxon>
        <taxon>Cladocera</taxon>
        <taxon>Anomopoda</taxon>
        <taxon>Daphniidae</taxon>
        <taxon>Daphnia</taxon>
    </lineage>
</organism>
<keyword evidence="2" id="KW-1185">Reference proteome</keyword>
<dbReference type="EMBL" id="JAOYFB010000036">
    <property type="protein sequence ID" value="KAK4019418.1"/>
    <property type="molecule type" value="Genomic_DNA"/>
</dbReference>
<accession>A0ABR0A396</accession>
<comment type="caution">
    <text evidence="1">The sequence shown here is derived from an EMBL/GenBank/DDBJ whole genome shotgun (WGS) entry which is preliminary data.</text>
</comment>
<proteinExistence type="predicted"/>
<reference evidence="1 2" key="1">
    <citation type="journal article" date="2023" name="Nucleic Acids Res.">
        <title>The hologenome of Daphnia magna reveals possible DNA methylation and microbiome-mediated evolution of the host genome.</title>
        <authorList>
            <person name="Chaturvedi A."/>
            <person name="Li X."/>
            <person name="Dhandapani V."/>
            <person name="Marshall H."/>
            <person name="Kissane S."/>
            <person name="Cuenca-Cambronero M."/>
            <person name="Asole G."/>
            <person name="Calvet F."/>
            <person name="Ruiz-Romero M."/>
            <person name="Marangio P."/>
            <person name="Guigo R."/>
            <person name="Rago D."/>
            <person name="Mirbahai L."/>
            <person name="Eastwood N."/>
            <person name="Colbourne J.K."/>
            <person name="Zhou J."/>
            <person name="Mallon E."/>
            <person name="Orsini L."/>
        </authorList>
    </citation>
    <scope>NUCLEOTIDE SEQUENCE [LARGE SCALE GENOMIC DNA]</scope>
    <source>
        <strain evidence="1">LRV0_1</strain>
    </source>
</reference>
<dbReference type="Proteomes" id="UP001234178">
    <property type="component" value="Unassembled WGS sequence"/>
</dbReference>
<protein>
    <submittedName>
        <fullName evidence="1">Uncharacterized protein</fullName>
    </submittedName>
</protein>
<gene>
    <name evidence="1" type="ORF">OUZ56_001440</name>
</gene>
<evidence type="ECO:0000313" key="2">
    <source>
        <dbReference type="Proteomes" id="UP001234178"/>
    </source>
</evidence>
<evidence type="ECO:0000313" key="1">
    <source>
        <dbReference type="EMBL" id="KAK4019418.1"/>
    </source>
</evidence>
<name>A0ABR0A396_9CRUS</name>
<sequence>MATQKERAAVHFLDLRACWASRLANRFAMCVHSIGSRPNIINRLISAALLAHSLFFFSSKNKKCGKEKEISSLLLPFSLTFYFHLDIRLTVSRQSSARHHL</sequence>